<dbReference type="Proteomes" id="UP000007978">
    <property type="component" value="Chromosome 3"/>
</dbReference>
<evidence type="ECO:0000313" key="1">
    <source>
        <dbReference type="EMBL" id="EKJ67430.1"/>
    </source>
</evidence>
<dbReference type="KEGG" id="fpu:FPSE_12397"/>
<name>K3VWC9_FUSPC</name>
<dbReference type="AlphaFoldDB" id="K3VWC9"/>
<protein>
    <submittedName>
        <fullName evidence="1">Uncharacterized protein</fullName>
    </submittedName>
</protein>
<organism evidence="1 2">
    <name type="scientific">Fusarium pseudograminearum (strain CS3096)</name>
    <name type="common">Wheat and barley crown-rot fungus</name>
    <dbReference type="NCBI Taxonomy" id="1028729"/>
    <lineage>
        <taxon>Eukaryota</taxon>
        <taxon>Fungi</taxon>
        <taxon>Dikarya</taxon>
        <taxon>Ascomycota</taxon>
        <taxon>Pezizomycotina</taxon>
        <taxon>Sordariomycetes</taxon>
        <taxon>Hypocreomycetidae</taxon>
        <taxon>Hypocreales</taxon>
        <taxon>Nectriaceae</taxon>
        <taxon>Fusarium</taxon>
    </lineage>
</organism>
<comment type="caution">
    <text evidence="1">The sequence shown here is derived from an EMBL/GenBank/DDBJ whole genome shotgun (WGS) entry which is preliminary data.</text>
</comment>
<sequence>MANTDADCLLITIRPIRNGQVTHDAVVKAYYERQGTKIIEPRSRIGQKIAKAKDKVITEEPDRAAAEGDQAATAGGRSKVDSFHHALHLVLLGP</sequence>
<evidence type="ECO:0000313" key="2">
    <source>
        <dbReference type="Proteomes" id="UP000007978"/>
    </source>
</evidence>
<proteinExistence type="predicted"/>
<dbReference type="EMBL" id="AFNW01000637">
    <property type="protein sequence ID" value="EKJ67430.1"/>
    <property type="molecule type" value="Genomic_DNA"/>
</dbReference>
<keyword evidence="2" id="KW-1185">Reference proteome</keyword>
<dbReference type="GeneID" id="20371014"/>
<dbReference type="HOGENOM" id="CLU_2386269_0_0_1"/>
<gene>
    <name evidence="1" type="ORF">FPSE_12397</name>
</gene>
<accession>K3VWC9</accession>
<reference evidence="1 2" key="1">
    <citation type="journal article" date="2012" name="PLoS Pathog.">
        <title>Comparative pathogenomics reveals horizontally acquired novel virulence genes in fungi infecting cereal hosts.</title>
        <authorList>
            <person name="Gardiner D.M."/>
            <person name="McDonald M.C."/>
            <person name="Covarelli L."/>
            <person name="Solomon P.S."/>
            <person name="Rusu A.G."/>
            <person name="Marshall M."/>
            <person name="Kazan K."/>
            <person name="Chakraborty S."/>
            <person name="McDonald B.A."/>
            <person name="Manners J.M."/>
        </authorList>
    </citation>
    <scope>NUCLEOTIDE SEQUENCE [LARGE SCALE GENOMIC DNA]</scope>
    <source>
        <strain evidence="1 2">CS3096</strain>
    </source>
</reference>
<dbReference type="RefSeq" id="XP_009263789.1">
    <property type="nucleotide sequence ID" value="XM_009265514.1"/>
</dbReference>